<feature type="binding site" evidence="3">
    <location>
        <begin position="354"/>
        <end position="358"/>
    </location>
    <ligand>
        <name>ATP</name>
        <dbReference type="ChEBI" id="CHEBI:30616"/>
    </ligand>
</feature>
<dbReference type="InterPro" id="IPR006345">
    <property type="entry name" value="RecD2"/>
</dbReference>
<accession>A0A917G7R6</accession>
<dbReference type="EC" id="5.6.2.3" evidence="3"/>
<evidence type="ECO:0000256" key="1">
    <source>
        <dbReference type="ARBA" id="ARBA00022741"/>
    </source>
</evidence>
<dbReference type="Pfam" id="PF23139">
    <property type="entry name" value="OB_YrrC"/>
    <property type="match status" value="1"/>
</dbReference>
<dbReference type="HAMAP" id="MF_01488">
    <property type="entry name" value="RecD2"/>
    <property type="match status" value="1"/>
</dbReference>
<dbReference type="InterPro" id="IPR027417">
    <property type="entry name" value="P-loop_NTPase"/>
</dbReference>
<dbReference type="Pfam" id="PF13604">
    <property type="entry name" value="AAA_30"/>
    <property type="match status" value="1"/>
</dbReference>
<dbReference type="NCBIfam" id="TIGR01448">
    <property type="entry name" value="recD_rel"/>
    <property type="match status" value="1"/>
</dbReference>
<dbReference type="GO" id="GO:0005524">
    <property type="term" value="F:ATP binding"/>
    <property type="evidence" value="ECO:0007669"/>
    <property type="project" value="UniProtKB-UniRule"/>
</dbReference>
<dbReference type="Pfam" id="PF18335">
    <property type="entry name" value="SH3_13"/>
    <property type="match status" value="1"/>
</dbReference>
<feature type="domain" description="AAA+ ATPase" evidence="4">
    <location>
        <begin position="343"/>
        <end position="537"/>
    </location>
</feature>
<comment type="caution">
    <text evidence="5">The sequence shown here is derived from an EMBL/GenBank/DDBJ whole genome shotgun (WGS) entry which is preliminary data.</text>
</comment>
<dbReference type="InterPro" id="IPR041451">
    <property type="entry name" value="RecD2_SH13"/>
</dbReference>
<dbReference type="RefSeq" id="WP_188615128.1">
    <property type="nucleotide sequence ID" value="NZ_BMJT01000007.1"/>
</dbReference>
<dbReference type="Pfam" id="PF14490">
    <property type="entry name" value="HHH_RecD2"/>
    <property type="match status" value="1"/>
</dbReference>
<keyword evidence="3 5" id="KW-0347">Helicase</keyword>
<dbReference type="Proteomes" id="UP000616608">
    <property type="component" value="Unassembled WGS sequence"/>
</dbReference>
<dbReference type="GO" id="GO:0009338">
    <property type="term" value="C:exodeoxyribonuclease V complex"/>
    <property type="evidence" value="ECO:0007669"/>
    <property type="project" value="TreeGrafter"/>
</dbReference>
<dbReference type="InterPro" id="IPR050534">
    <property type="entry name" value="Coronavir_polyprotein_1ab"/>
</dbReference>
<evidence type="ECO:0000256" key="2">
    <source>
        <dbReference type="ARBA" id="ARBA00022840"/>
    </source>
</evidence>
<dbReference type="InterPro" id="IPR003593">
    <property type="entry name" value="AAA+_ATPase"/>
</dbReference>
<dbReference type="PANTHER" id="PTHR43788:SF6">
    <property type="entry name" value="DNA HELICASE B"/>
    <property type="match status" value="1"/>
</dbReference>
<dbReference type="GO" id="GO:0043139">
    <property type="term" value="F:5'-3' DNA helicase activity"/>
    <property type="evidence" value="ECO:0007669"/>
    <property type="project" value="UniProtKB-UniRule"/>
</dbReference>
<keyword evidence="3" id="KW-0378">Hydrolase</keyword>
<reference evidence="5" key="1">
    <citation type="journal article" date="2014" name="Int. J. Syst. Evol. Microbiol.">
        <title>Complete genome sequence of Corynebacterium casei LMG S-19264T (=DSM 44701T), isolated from a smear-ripened cheese.</title>
        <authorList>
            <consortium name="US DOE Joint Genome Institute (JGI-PGF)"/>
            <person name="Walter F."/>
            <person name="Albersmeier A."/>
            <person name="Kalinowski J."/>
            <person name="Ruckert C."/>
        </authorList>
    </citation>
    <scope>NUCLEOTIDE SEQUENCE</scope>
    <source>
        <strain evidence="5">CGMCC 1.15760</strain>
    </source>
</reference>
<dbReference type="InterPro" id="IPR055446">
    <property type="entry name" value="RecD2_N_OB"/>
</dbReference>
<sequence length="783" mass="87284">MLDYYVVGEVLRTLFYNADNLYSVLSVRVTETNCEGITAKDEMRITGQLIQLEDGETYRFSGQPTVHAKYGQQFAATNVEKQLPTTKTSLIRYLSSDLFKGIGEKTAESIVQHVGEDVLQRILDDPSVLDRVPRLSDEKKDLIVTVIQDNIGVSHILVKLQALGVGNKDSMRIYEKYRAEALTIITDNPYILVQEVKGIGFDKADAIGHHLGIAKDSAIRLQAAIITALHQLNGTSHIYAEREDVLQEAQHIAKVNDDTALNKQLDVLLTESVLCQEETRIYLPSLYYAELGVAHKIIQLLVEHEERDHLVNSDIHLAIGEVEEALQVTYAKTQISAIATAVNSAIMILTGGPGTGKTTVVRGIVETYAKLHKLSLDPKKYTDKPYPILLAAPTGRAAKRLAESTGLPAMTIHRLLGFTGQEEDEETERDIKGQLLIVDEFSMVDTWLAHQLLKAVPSGMQVIFVGDEDQLPSVGVGQILRDLLLSQQIPVVELTEIFRQASHSTIIQLAHQIKNGEMPLDIADKKPDRSFIPAQYDEVSNRVTRIIKRALETGQSIDDIQVLAPMYRGEAGIDQLNKDIQALVNPRTTDKPKEVKYGDTIYRVGDKVLQLINQPESNVFNGDMGRVQHIILAKETQDKKEQLIVNFNGVEVTYERADLNQLTLAYCCSIHKAQGSEFATVIMPILWEYGRMLNRNIIYTGITRAQKFLILCGSQEAFAKGLTKSDNLMRRTSLTARLAFIEAQDEEVAVTMDNALLDGDNYMHIDPMIGMGDSTPYQFMEGD</sequence>
<evidence type="ECO:0000313" key="5">
    <source>
        <dbReference type="EMBL" id="GGG27185.1"/>
    </source>
</evidence>
<keyword evidence="6" id="KW-1185">Reference proteome</keyword>
<dbReference type="EMBL" id="BMJT01000007">
    <property type="protein sequence ID" value="GGG27185.1"/>
    <property type="molecule type" value="Genomic_DNA"/>
</dbReference>
<dbReference type="Gene3D" id="3.40.50.300">
    <property type="entry name" value="P-loop containing nucleotide triphosphate hydrolases"/>
    <property type="match status" value="2"/>
</dbReference>
<dbReference type="CDD" id="cd18809">
    <property type="entry name" value="SF1_C_RecD"/>
    <property type="match status" value="1"/>
</dbReference>
<dbReference type="CDD" id="cd17933">
    <property type="entry name" value="DEXSc_RecD-like"/>
    <property type="match status" value="1"/>
</dbReference>
<dbReference type="Gene3D" id="1.10.10.2220">
    <property type="match status" value="1"/>
</dbReference>
<evidence type="ECO:0000313" key="6">
    <source>
        <dbReference type="Proteomes" id="UP000616608"/>
    </source>
</evidence>
<evidence type="ECO:0000256" key="3">
    <source>
        <dbReference type="HAMAP-Rule" id="MF_01488"/>
    </source>
</evidence>
<protein>
    <recommendedName>
        <fullName evidence="3">ATP-dependent RecD2 DNA helicase</fullName>
        <ecNumber evidence="3">5.6.2.3</ecNumber>
    </recommendedName>
    <alternativeName>
        <fullName evidence="3">DNA 5'-3' helicase subunit RecD2</fullName>
    </alternativeName>
</protein>
<dbReference type="GO" id="GO:0016787">
    <property type="term" value="F:hydrolase activity"/>
    <property type="evidence" value="ECO:0007669"/>
    <property type="project" value="UniProtKB-KW"/>
</dbReference>
<dbReference type="InterPro" id="IPR027785">
    <property type="entry name" value="UvrD-like_helicase_C"/>
</dbReference>
<dbReference type="PANTHER" id="PTHR43788">
    <property type="entry name" value="DNA2/NAM7 HELICASE FAMILY MEMBER"/>
    <property type="match status" value="1"/>
</dbReference>
<keyword evidence="3" id="KW-0238">DNA-binding</keyword>
<dbReference type="Pfam" id="PF13538">
    <property type="entry name" value="UvrD_C_2"/>
    <property type="match status" value="1"/>
</dbReference>
<proteinExistence type="inferred from homology"/>
<dbReference type="AlphaFoldDB" id="A0A917G7R6"/>
<comment type="similarity">
    <text evidence="3">Belongs to the RecD family. RecD2 subfamily.</text>
</comment>
<comment type="function">
    <text evidence="3">DNA-dependent ATPase and ATP-dependent 5'-3' DNA helicase. Has no activity on blunt DNA or DNA with 3'-overhangs, requires at least 10 bases of 5'-ssDNA for helicase activity.</text>
</comment>
<dbReference type="GO" id="GO:0003677">
    <property type="term" value="F:DNA binding"/>
    <property type="evidence" value="ECO:0007669"/>
    <property type="project" value="UniProtKB-UniRule"/>
</dbReference>
<dbReference type="GO" id="GO:0006310">
    <property type="term" value="P:DNA recombination"/>
    <property type="evidence" value="ECO:0007669"/>
    <property type="project" value="InterPro"/>
</dbReference>
<keyword evidence="3" id="KW-0413">Isomerase</keyword>
<reference evidence="5" key="2">
    <citation type="submission" date="2020-09" db="EMBL/GenBank/DDBJ databases">
        <authorList>
            <person name="Sun Q."/>
            <person name="Zhou Y."/>
        </authorList>
    </citation>
    <scope>NUCLEOTIDE SEQUENCE</scope>
    <source>
        <strain evidence="5">CGMCC 1.15760</strain>
    </source>
</reference>
<keyword evidence="1 3" id="KW-0547">Nucleotide-binding</keyword>
<organism evidence="5 6">
    <name type="scientific">Lysinibacillus alkalisoli</name>
    <dbReference type="NCBI Taxonomy" id="1911548"/>
    <lineage>
        <taxon>Bacteria</taxon>
        <taxon>Bacillati</taxon>
        <taxon>Bacillota</taxon>
        <taxon>Bacilli</taxon>
        <taxon>Bacillales</taxon>
        <taxon>Bacillaceae</taxon>
        <taxon>Lysinibacillus</taxon>
    </lineage>
</organism>
<gene>
    <name evidence="3 5" type="primary">recD2</name>
    <name evidence="5" type="ORF">GCM10007425_22210</name>
</gene>
<dbReference type="Gene3D" id="2.30.30.940">
    <property type="match status" value="1"/>
</dbReference>
<dbReference type="InterPro" id="IPR029493">
    <property type="entry name" value="RecD2-like_HHH"/>
</dbReference>
<dbReference type="SMART" id="SM00382">
    <property type="entry name" value="AAA"/>
    <property type="match status" value="1"/>
</dbReference>
<dbReference type="GO" id="GO:0017116">
    <property type="term" value="F:single-stranded DNA helicase activity"/>
    <property type="evidence" value="ECO:0007669"/>
    <property type="project" value="TreeGrafter"/>
</dbReference>
<comment type="catalytic activity">
    <reaction evidence="3">
        <text>ATP + H2O = ADP + phosphate + H(+)</text>
        <dbReference type="Rhea" id="RHEA:13065"/>
        <dbReference type="ChEBI" id="CHEBI:15377"/>
        <dbReference type="ChEBI" id="CHEBI:15378"/>
        <dbReference type="ChEBI" id="CHEBI:30616"/>
        <dbReference type="ChEBI" id="CHEBI:43474"/>
        <dbReference type="ChEBI" id="CHEBI:456216"/>
        <dbReference type="EC" id="5.6.2.3"/>
    </reaction>
</comment>
<dbReference type="SUPFAM" id="SSF52540">
    <property type="entry name" value="P-loop containing nucleoside triphosphate hydrolases"/>
    <property type="match status" value="2"/>
</dbReference>
<evidence type="ECO:0000259" key="4">
    <source>
        <dbReference type="SMART" id="SM00382"/>
    </source>
</evidence>
<name>A0A917G7R6_9BACI</name>
<keyword evidence="2 3" id="KW-0067">ATP-binding</keyword>